<proteinExistence type="predicted"/>
<name>A0A8T9SVR5_9BACT</name>
<protein>
    <submittedName>
        <fullName evidence="1">Uncharacterized protein</fullName>
    </submittedName>
</protein>
<accession>A0A8T9SVR5</accession>
<gene>
    <name evidence="1" type="ORF">MUN82_04050</name>
</gene>
<sequence>MKFKIVKGTALFEKLSELQAKCTECNKAARALADQQGANGFASGRNMIAGGIAALCFDDKPEGYRLLQQPNYYYPKVTKANRPLHDAIAALPTVGNDDLNGLLNYKFQTVCDGDKMYWASRPGVIWGEEQILVDTGKAKYEPVADMIEILESEYLRLQGK</sequence>
<evidence type="ECO:0000313" key="1">
    <source>
        <dbReference type="EMBL" id="UOR06272.1"/>
    </source>
</evidence>
<dbReference type="KEGG" id="haei:MUN82_04050"/>
<evidence type="ECO:0000313" key="2">
    <source>
        <dbReference type="Proteomes" id="UP000829925"/>
    </source>
</evidence>
<dbReference type="Proteomes" id="UP000829925">
    <property type="component" value="Chromosome"/>
</dbReference>
<reference evidence="1 2" key="1">
    <citation type="submission" date="2022-04" db="EMBL/GenBank/DDBJ databases">
        <title>Hymenobacter sp. isolated from the air.</title>
        <authorList>
            <person name="Won M."/>
            <person name="Lee C.-M."/>
            <person name="Woen H.-Y."/>
            <person name="Kwon S.-W."/>
        </authorList>
    </citation>
    <scope>NUCLEOTIDE SEQUENCE [LARGE SCALE GENOMIC DNA]</scope>
    <source>
        <strain evidence="2">5413 J-13</strain>
    </source>
</reference>
<dbReference type="EMBL" id="CP095053">
    <property type="protein sequence ID" value="UOR06272.1"/>
    <property type="molecule type" value="Genomic_DNA"/>
</dbReference>
<keyword evidence="2" id="KW-1185">Reference proteome</keyword>
<organism evidence="1 2">
    <name type="scientific">Hymenobacter aerilatus</name>
    <dbReference type="NCBI Taxonomy" id="2932251"/>
    <lineage>
        <taxon>Bacteria</taxon>
        <taxon>Pseudomonadati</taxon>
        <taxon>Bacteroidota</taxon>
        <taxon>Cytophagia</taxon>
        <taxon>Cytophagales</taxon>
        <taxon>Hymenobacteraceae</taxon>
        <taxon>Hymenobacter</taxon>
    </lineage>
</organism>
<dbReference type="RefSeq" id="WP_245095212.1">
    <property type="nucleotide sequence ID" value="NZ_CP095053.1"/>
</dbReference>
<dbReference type="AlphaFoldDB" id="A0A8T9SVR5"/>